<evidence type="ECO:0000313" key="2">
    <source>
        <dbReference type="Proteomes" id="UP000424462"/>
    </source>
</evidence>
<dbReference type="Proteomes" id="UP000424462">
    <property type="component" value="Chromosome"/>
</dbReference>
<dbReference type="Pfam" id="PF08843">
    <property type="entry name" value="AbiEii"/>
    <property type="match status" value="1"/>
</dbReference>
<protein>
    <recommendedName>
        <fullName evidence="3">Nucleotidyl transferase AbiEii toxin, Type IV TA system</fullName>
    </recommendedName>
</protein>
<keyword evidence="2" id="KW-1185">Reference proteome</keyword>
<dbReference type="InterPro" id="IPR014942">
    <property type="entry name" value="AbiEii"/>
</dbReference>
<dbReference type="EMBL" id="CP046455">
    <property type="protein sequence ID" value="QGU06163.1"/>
    <property type="molecule type" value="Genomic_DNA"/>
</dbReference>
<dbReference type="KEGG" id="cok:COCCU_00975"/>
<reference evidence="1 2" key="1">
    <citation type="submission" date="2019-11" db="EMBL/GenBank/DDBJ databases">
        <title>Complete genome sequence of Corynebacterium kalinowskii 1959, a novel Corynebacterium species isolated from soil of a small paddock in Vilsendorf, Germany.</title>
        <authorList>
            <person name="Schaffert L."/>
            <person name="Ruwe M."/>
            <person name="Milse J."/>
            <person name="Hanuschka K."/>
            <person name="Ortseifen V."/>
            <person name="Droste J."/>
            <person name="Brandt D."/>
            <person name="Schlueter L."/>
            <person name="Kutter Y."/>
            <person name="Vinke S."/>
            <person name="Viehoefer P."/>
            <person name="Jacob L."/>
            <person name="Luebke N.-C."/>
            <person name="Schulte-Berndt E."/>
            <person name="Hain C."/>
            <person name="Linder M."/>
            <person name="Schmidt P."/>
            <person name="Wollenschlaeger L."/>
            <person name="Luttermann T."/>
            <person name="Thieme E."/>
            <person name="Hassa J."/>
            <person name="Haak M."/>
            <person name="Wittchen M."/>
            <person name="Mentz A."/>
            <person name="Persicke M."/>
            <person name="Busche T."/>
            <person name="Ruckert C."/>
        </authorList>
    </citation>
    <scope>NUCLEOTIDE SEQUENCE [LARGE SCALE GENOMIC DNA]</scope>
    <source>
        <strain evidence="1 2">2039</strain>
    </source>
</reference>
<dbReference type="AlphaFoldDB" id="A0A6B8VPZ1"/>
<dbReference type="RefSeq" id="WP_156229765.1">
    <property type="nucleotide sequence ID" value="NZ_CP046455.1"/>
</dbReference>
<evidence type="ECO:0008006" key="3">
    <source>
        <dbReference type="Google" id="ProtNLM"/>
    </source>
</evidence>
<organism evidence="1 2">
    <name type="scientific">Corynebacterium occultum</name>
    <dbReference type="NCBI Taxonomy" id="2675219"/>
    <lineage>
        <taxon>Bacteria</taxon>
        <taxon>Bacillati</taxon>
        <taxon>Actinomycetota</taxon>
        <taxon>Actinomycetes</taxon>
        <taxon>Mycobacteriales</taxon>
        <taxon>Corynebacteriaceae</taxon>
        <taxon>Corynebacterium</taxon>
    </lineage>
</organism>
<name>A0A6B8VPZ1_9CORY</name>
<accession>A0A6B8VPZ1</accession>
<proteinExistence type="predicted"/>
<gene>
    <name evidence="1" type="ORF">COCCU_00975</name>
</gene>
<sequence>MSEPKSRHGQIKHGLQKDSRDHGLAMNDVYNRFFRELFLGKLGSRDQGWVLKGGTNLHCRIPDARTTRDLDLYRQDDPTSYRDAAKDLIESMDGTKIGPYLFQVTEPKRQTVSGTIDSIQLTVHVFQGVSKLLQFHIDVSGDLRVPAVTETITVERSDSLDLAFIGREYTIRSYPIENQVADKVCAMYKIHDLGVSTRYRDLYDIALIALSLEVKGEELAQALRAQEKIRGISLPQAMHLPGPKWEKGYAGLNKNSPYLRAEITAVADALQVAKALVDPMLSATNAVMGTWSPEQQCWLWDPTPP</sequence>
<evidence type="ECO:0000313" key="1">
    <source>
        <dbReference type="EMBL" id="QGU06163.1"/>
    </source>
</evidence>